<dbReference type="Gene3D" id="2.30.30.100">
    <property type="match status" value="1"/>
</dbReference>
<gene>
    <name evidence="8" type="ORF">JJB09_12450</name>
</gene>
<dbReference type="GO" id="GO:0004077">
    <property type="term" value="F:biotin--[biotin carboxyl-carrier protein] ligase activity"/>
    <property type="evidence" value="ECO:0007669"/>
    <property type="project" value="UniProtKB-EC"/>
</dbReference>
<evidence type="ECO:0000256" key="2">
    <source>
        <dbReference type="ARBA" id="ARBA00022741"/>
    </source>
</evidence>
<evidence type="ECO:0000256" key="3">
    <source>
        <dbReference type="ARBA" id="ARBA00022840"/>
    </source>
</evidence>
<evidence type="ECO:0000256" key="6">
    <source>
        <dbReference type="ARBA" id="ARBA00047846"/>
    </source>
</evidence>
<dbReference type="InterPro" id="IPR045864">
    <property type="entry name" value="aa-tRNA-synth_II/BPL/LPL"/>
</dbReference>
<evidence type="ECO:0000256" key="1">
    <source>
        <dbReference type="ARBA" id="ARBA00022598"/>
    </source>
</evidence>
<comment type="caution">
    <text evidence="8">The sequence shown here is derived from an EMBL/GenBank/DDBJ whole genome shotgun (WGS) entry which is preliminary data.</text>
</comment>
<dbReference type="Pfam" id="PF02237">
    <property type="entry name" value="BPL_C"/>
    <property type="match status" value="1"/>
</dbReference>
<dbReference type="EMBL" id="JAEQNC010000006">
    <property type="protein sequence ID" value="MBL0372840.1"/>
    <property type="molecule type" value="Genomic_DNA"/>
</dbReference>
<dbReference type="SUPFAM" id="SSF50037">
    <property type="entry name" value="C-terminal domain of transcriptional repressors"/>
    <property type="match status" value="1"/>
</dbReference>
<evidence type="ECO:0000256" key="5">
    <source>
        <dbReference type="ARBA" id="ARBA00024227"/>
    </source>
</evidence>
<dbReference type="PANTHER" id="PTHR12835:SF5">
    <property type="entry name" value="BIOTIN--PROTEIN LIGASE"/>
    <property type="match status" value="1"/>
</dbReference>
<keyword evidence="1 8" id="KW-0436">Ligase</keyword>
<name>A0A936YUH6_9HYPH</name>
<dbReference type="GO" id="GO:0005737">
    <property type="term" value="C:cytoplasm"/>
    <property type="evidence" value="ECO:0007669"/>
    <property type="project" value="TreeGrafter"/>
</dbReference>
<dbReference type="PROSITE" id="PS51733">
    <property type="entry name" value="BPL_LPL_CATALYTIC"/>
    <property type="match status" value="1"/>
</dbReference>
<evidence type="ECO:0000313" key="9">
    <source>
        <dbReference type="Proteomes" id="UP000633219"/>
    </source>
</evidence>
<dbReference type="PANTHER" id="PTHR12835">
    <property type="entry name" value="BIOTIN PROTEIN LIGASE"/>
    <property type="match status" value="1"/>
</dbReference>
<keyword evidence="3" id="KW-0067">ATP-binding</keyword>
<dbReference type="GO" id="GO:0005524">
    <property type="term" value="F:ATP binding"/>
    <property type="evidence" value="ECO:0007669"/>
    <property type="project" value="UniProtKB-KW"/>
</dbReference>
<comment type="catalytic activity">
    <reaction evidence="6">
        <text>biotin + L-lysyl-[protein] + ATP = N(6)-biotinyl-L-lysyl-[protein] + AMP + diphosphate + H(+)</text>
        <dbReference type="Rhea" id="RHEA:11756"/>
        <dbReference type="Rhea" id="RHEA-COMP:9752"/>
        <dbReference type="Rhea" id="RHEA-COMP:10505"/>
        <dbReference type="ChEBI" id="CHEBI:15378"/>
        <dbReference type="ChEBI" id="CHEBI:29969"/>
        <dbReference type="ChEBI" id="CHEBI:30616"/>
        <dbReference type="ChEBI" id="CHEBI:33019"/>
        <dbReference type="ChEBI" id="CHEBI:57586"/>
        <dbReference type="ChEBI" id="CHEBI:83144"/>
        <dbReference type="ChEBI" id="CHEBI:456215"/>
        <dbReference type="EC" id="6.3.4.15"/>
    </reaction>
</comment>
<dbReference type="RefSeq" id="WP_201658275.1">
    <property type="nucleotide sequence ID" value="NZ_JAEQNC010000006.1"/>
</dbReference>
<dbReference type="NCBIfam" id="TIGR00121">
    <property type="entry name" value="birA_ligase"/>
    <property type="match status" value="1"/>
</dbReference>
<keyword evidence="4" id="KW-0092">Biotin</keyword>
<dbReference type="Proteomes" id="UP000633219">
    <property type="component" value="Unassembled WGS sequence"/>
</dbReference>
<keyword evidence="9" id="KW-1185">Reference proteome</keyword>
<dbReference type="InterPro" id="IPR003142">
    <property type="entry name" value="BPL_C"/>
</dbReference>
<reference evidence="8" key="1">
    <citation type="submission" date="2021-01" db="EMBL/GenBank/DDBJ databases">
        <title>Rhizobium sp. strain KVB221 16S ribosomal RNA gene Genome sequencing and assembly.</title>
        <authorList>
            <person name="Kang M."/>
        </authorList>
    </citation>
    <scope>NUCLEOTIDE SEQUENCE</scope>
    <source>
        <strain evidence="8">KVB221</strain>
    </source>
</reference>
<dbReference type="InterPro" id="IPR008988">
    <property type="entry name" value="Transcriptional_repressor_C"/>
</dbReference>
<protein>
    <recommendedName>
        <fullName evidence="5">biotin--[biotin carboxyl-carrier protein] ligase</fullName>
        <ecNumber evidence="5">6.3.4.15</ecNumber>
    </recommendedName>
</protein>
<dbReference type="CDD" id="cd16442">
    <property type="entry name" value="BPL"/>
    <property type="match status" value="1"/>
</dbReference>
<dbReference type="InterPro" id="IPR004408">
    <property type="entry name" value="Biotin_CoA_COase_ligase"/>
</dbReference>
<dbReference type="Pfam" id="PF03099">
    <property type="entry name" value="BPL_LplA_LipB"/>
    <property type="match status" value="1"/>
</dbReference>
<evidence type="ECO:0000313" key="8">
    <source>
        <dbReference type="EMBL" id="MBL0372840.1"/>
    </source>
</evidence>
<evidence type="ECO:0000259" key="7">
    <source>
        <dbReference type="PROSITE" id="PS51733"/>
    </source>
</evidence>
<evidence type="ECO:0000256" key="4">
    <source>
        <dbReference type="ARBA" id="ARBA00023267"/>
    </source>
</evidence>
<accession>A0A936YUH6</accession>
<keyword evidence="2" id="KW-0547">Nucleotide-binding</keyword>
<proteinExistence type="predicted"/>
<dbReference type="Gene3D" id="3.30.930.10">
    <property type="entry name" value="Bira Bifunctional Protein, Domain 2"/>
    <property type="match status" value="1"/>
</dbReference>
<sequence length="253" mass="27189">MAMGRGRYGVDNFRHQALGDVSSTNTVCMELARAGDPGNVWVTARRQLGGRGRRGRAWISEAGNLYASLLLIDPAPLSAIGSLPIAVALALYRAIADEMPWAGERIRIKWPNDVLIDAAKVSGILIEAENLPDGRYAVVIGCGVNIAHKPENPLYPAATLNSEGASSSADSLFAHLLQEMAIVLEEWDEGRGVSRVVDDWKHHVKGIGSQITVNFSDRSLSGIFSAIEDDGRLVLTLPSGEVMHIASGDVFFS</sequence>
<dbReference type="InterPro" id="IPR004143">
    <property type="entry name" value="BPL_LPL_catalytic"/>
</dbReference>
<dbReference type="AlphaFoldDB" id="A0A936YUH6"/>
<feature type="domain" description="BPL/LPL catalytic" evidence="7">
    <location>
        <begin position="11"/>
        <end position="188"/>
    </location>
</feature>
<dbReference type="SUPFAM" id="SSF55681">
    <property type="entry name" value="Class II aaRS and biotin synthetases"/>
    <property type="match status" value="1"/>
</dbReference>
<organism evidence="8 9">
    <name type="scientific">Rhizobium setariae</name>
    <dbReference type="NCBI Taxonomy" id="2801340"/>
    <lineage>
        <taxon>Bacteria</taxon>
        <taxon>Pseudomonadati</taxon>
        <taxon>Pseudomonadota</taxon>
        <taxon>Alphaproteobacteria</taxon>
        <taxon>Hyphomicrobiales</taxon>
        <taxon>Rhizobiaceae</taxon>
        <taxon>Rhizobium/Agrobacterium group</taxon>
        <taxon>Rhizobium</taxon>
    </lineage>
</organism>
<dbReference type="EC" id="6.3.4.15" evidence="5"/>